<dbReference type="SUPFAM" id="SSF54373">
    <property type="entry name" value="FAD-linked reductases, C-terminal domain"/>
    <property type="match status" value="1"/>
</dbReference>
<protein>
    <recommendedName>
        <fullName evidence="4">FAD-binding domain-containing protein</fullName>
    </recommendedName>
</protein>
<evidence type="ECO:0000256" key="3">
    <source>
        <dbReference type="ARBA" id="ARBA00023002"/>
    </source>
</evidence>
<dbReference type="Pfam" id="PF01494">
    <property type="entry name" value="FAD_binding_3"/>
    <property type="match status" value="2"/>
</dbReference>
<dbReference type="InterPro" id="IPR051104">
    <property type="entry name" value="FAD_monoxygenase"/>
</dbReference>
<dbReference type="PANTHER" id="PTHR46720">
    <property type="entry name" value="HYDROXYLASE, PUTATIVE (AFU_ORTHOLOGUE AFUA_3G01460)-RELATED"/>
    <property type="match status" value="1"/>
</dbReference>
<dbReference type="EMBL" id="JBAHYK010000022">
    <property type="protein sequence ID" value="KAL0580833.1"/>
    <property type="molecule type" value="Genomic_DNA"/>
</dbReference>
<keyword evidence="1" id="KW-0285">Flavoprotein</keyword>
<gene>
    <name evidence="5" type="ORF">V5O48_001209</name>
</gene>
<dbReference type="Gene3D" id="3.50.50.60">
    <property type="entry name" value="FAD/NAD(P)-binding domain"/>
    <property type="match status" value="1"/>
</dbReference>
<dbReference type="PANTHER" id="PTHR46720:SF3">
    <property type="entry name" value="FAD-BINDING DOMAIN-CONTAINING PROTEIN-RELATED"/>
    <property type="match status" value="1"/>
</dbReference>
<dbReference type="SUPFAM" id="SSF51905">
    <property type="entry name" value="FAD/NAD(P)-binding domain"/>
    <property type="match status" value="1"/>
</dbReference>
<dbReference type="Proteomes" id="UP001465976">
    <property type="component" value="Unassembled WGS sequence"/>
</dbReference>
<dbReference type="PRINTS" id="PR00420">
    <property type="entry name" value="RNGMNOXGNASE"/>
</dbReference>
<feature type="domain" description="FAD-binding" evidence="4">
    <location>
        <begin position="5"/>
        <end position="168"/>
    </location>
</feature>
<dbReference type="InterPro" id="IPR036188">
    <property type="entry name" value="FAD/NAD-bd_sf"/>
</dbReference>
<evidence type="ECO:0000256" key="1">
    <source>
        <dbReference type="ARBA" id="ARBA00022630"/>
    </source>
</evidence>
<reference evidence="5 6" key="1">
    <citation type="submission" date="2024-02" db="EMBL/GenBank/DDBJ databases">
        <title>A draft genome for the cacao thread blight pathogen Marasmius crinis-equi.</title>
        <authorList>
            <person name="Cohen S.P."/>
            <person name="Baruah I.K."/>
            <person name="Amoako-Attah I."/>
            <person name="Bukari Y."/>
            <person name="Meinhardt L.W."/>
            <person name="Bailey B.A."/>
        </authorList>
    </citation>
    <scope>NUCLEOTIDE SEQUENCE [LARGE SCALE GENOMIC DNA]</scope>
    <source>
        <strain evidence="5 6">GH-76</strain>
    </source>
</reference>
<keyword evidence="2" id="KW-0274">FAD</keyword>
<accession>A0ABR3FZ45</accession>
<proteinExistence type="predicted"/>
<dbReference type="InterPro" id="IPR002938">
    <property type="entry name" value="FAD-bd"/>
</dbReference>
<keyword evidence="3" id="KW-0560">Oxidoreductase</keyword>
<name>A0ABR3FZ45_9AGAR</name>
<sequence length="422" mass="46254">MTKDFTVAIVGGGLCGLAAAYPLSKAGVTVKVFEAAPKFEEIGAGVGFGPNAIRALESLGLLPAILARSDQESPEQRLFKFVEGSAPHNLVFDYETTNPTNLGLGIYRPACLDGLISLLDPSITQFNKRCSSLTTTSTGRTRIQFSDGTTHEADIVIGTDGIRSVTRQFVIGEKAKPLVFANTYAYRGLVPLEDLVRAGIKTDLSVRPTCFVGKGKHIICFPIKGGQVINFVAFVAQHDIEKGPEVPLPWVQSVPHEELKRQYKEWGPDGQIIIDHLKNPSRWSIHACIPPLKSYVHDKVVLVGDAAHAMLPHLGAGVGQGFEDVFTLIQLLTHPQTRKSNLDKILACYNQARPPRASDVLTRSTKAAEIYDNYSADGYDIAEMQARLRGQWEPVWNYDVREVTEALFKKLRDDGVFSAAQL</sequence>
<comment type="caution">
    <text evidence="5">The sequence shown here is derived from an EMBL/GenBank/DDBJ whole genome shotgun (WGS) entry which is preliminary data.</text>
</comment>
<organism evidence="5 6">
    <name type="scientific">Marasmius crinis-equi</name>
    <dbReference type="NCBI Taxonomy" id="585013"/>
    <lineage>
        <taxon>Eukaryota</taxon>
        <taxon>Fungi</taxon>
        <taxon>Dikarya</taxon>
        <taxon>Basidiomycota</taxon>
        <taxon>Agaricomycotina</taxon>
        <taxon>Agaricomycetes</taxon>
        <taxon>Agaricomycetidae</taxon>
        <taxon>Agaricales</taxon>
        <taxon>Marasmiineae</taxon>
        <taxon>Marasmiaceae</taxon>
        <taxon>Marasmius</taxon>
    </lineage>
</organism>
<evidence type="ECO:0000313" key="6">
    <source>
        <dbReference type="Proteomes" id="UP001465976"/>
    </source>
</evidence>
<keyword evidence="6" id="KW-1185">Reference proteome</keyword>
<evidence type="ECO:0000313" key="5">
    <source>
        <dbReference type="EMBL" id="KAL0580833.1"/>
    </source>
</evidence>
<evidence type="ECO:0000256" key="2">
    <source>
        <dbReference type="ARBA" id="ARBA00022827"/>
    </source>
</evidence>
<feature type="domain" description="FAD-binding" evidence="4">
    <location>
        <begin position="292"/>
        <end position="364"/>
    </location>
</feature>
<evidence type="ECO:0000259" key="4">
    <source>
        <dbReference type="Pfam" id="PF01494"/>
    </source>
</evidence>